<evidence type="ECO:0000256" key="7">
    <source>
        <dbReference type="ARBA" id="ARBA00022840"/>
    </source>
</evidence>
<dbReference type="InterPro" id="IPR001611">
    <property type="entry name" value="Leu-rich_rpt"/>
</dbReference>
<dbReference type="PANTHER" id="PTHR48010">
    <property type="entry name" value="OS05G0588300 PROTEIN"/>
    <property type="match status" value="1"/>
</dbReference>
<feature type="chain" id="PRO_5007589133" evidence="12">
    <location>
        <begin position="20"/>
        <end position="367"/>
    </location>
</feature>
<keyword evidence="14" id="KW-0808">Transferase</keyword>
<keyword evidence="3 11" id="KW-0812">Transmembrane</keyword>
<organism evidence="14 15">
    <name type="scientific">Cajanus cajan</name>
    <name type="common">Pigeon pea</name>
    <name type="synonym">Cajanus indicus</name>
    <dbReference type="NCBI Taxonomy" id="3821"/>
    <lineage>
        <taxon>Eukaryota</taxon>
        <taxon>Viridiplantae</taxon>
        <taxon>Streptophyta</taxon>
        <taxon>Embryophyta</taxon>
        <taxon>Tracheophyta</taxon>
        <taxon>Spermatophyta</taxon>
        <taxon>Magnoliopsida</taxon>
        <taxon>eudicotyledons</taxon>
        <taxon>Gunneridae</taxon>
        <taxon>Pentapetalae</taxon>
        <taxon>rosids</taxon>
        <taxon>fabids</taxon>
        <taxon>Fabales</taxon>
        <taxon>Fabaceae</taxon>
        <taxon>Papilionoideae</taxon>
        <taxon>50 kb inversion clade</taxon>
        <taxon>NPAAA clade</taxon>
        <taxon>indigoferoid/millettioid clade</taxon>
        <taxon>Phaseoleae</taxon>
        <taxon>Cajanus</taxon>
    </lineage>
</organism>
<evidence type="ECO:0000256" key="8">
    <source>
        <dbReference type="ARBA" id="ARBA00022989"/>
    </source>
</evidence>
<evidence type="ECO:0000256" key="1">
    <source>
        <dbReference type="ARBA" id="ARBA00004370"/>
    </source>
</evidence>
<dbReference type="Pfam" id="PF08263">
    <property type="entry name" value="LRRNT_2"/>
    <property type="match status" value="1"/>
</dbReference>
<dbReference type="Gene3D" id="3.80.10.10">
    <property type="entry name" value="Ribonuclease Inhibitor"/>
    <property type="match status" value="1"/>
</dbReference>
<keyword evidence="5" id="KW-0677">Repeat</keyword>
<evidence type="ECO:0000256" key="2">
    <source>
        <dbReference type="ARBA" id="ARBA00022614"/>
    </source>
</evidence>
<name>A0A151TK27_CAJCA</name>
<gene>
    <name evidence="14" type="ORF">KK1_013732</name>
</gene>
<keyword evidence="15" id="KW-1185">Reference proteome</keyword>
<dbReference type="Pfam" id="PF13855">
    <property type="entry name" value="LRR_8"/>
    <property type="match status" value="1"/>
</dbReference>
<keyword evidence="14" id="KW-0675">Receptor</keyword>
<keyword evidence="4 12" id="KW-0732">Signal</keyword>
<evidence type="ECO:0000313" key="14">
    <source>
        <dbReference type="EMBL" id="KYP67404.1"/>
    </source>
</evidence>
<sequence length="367" mass="40408">MELMLWFIISILILSQAKAAEEEDKAALLEFVQKLPPSRPLNWNGTSSPCTSWTGVTCDRQSSRVIAIHLPAFGFHGPIPPNTISRLTCLQTLSLRSNFITAHFPSDFSNLKNLTFLYLHFNNFTGPLPDFSPWTNLSVLDLSNNRFSGHIPPSLSTLPRLAAVNLANNSLSGEIPLSLQRFPKAAFLGNNLSLQLQPSPHSVKHRQTTLLSVVVAAGVFALAGFLVFVFLWCSRKRKGNVFARKLHKGEVGSGEANLKRERKIAAPEGGCGEGGAGKGNGDAGLGLKQMPKLLKKADVDEESGKSQERLGTLTPLRNRSPNQRILNFDVFNFYLTDHHSASINRIALHYVVHTCFLKAIMKFSPRS</sequence>
<dbReference type="PANTHER" id="PTHR48010:SF6">
    <property type="entry name" value="OS01G0223600 PROTEIN"/>
    <property type="match status" value="1"/>
</dbReference>
<accession>A0A151TK27</accession>
<dbReference type="SUPFAM" id="SSF52058">
    <property type="entry name" value="L domain-like"/>
    <property type="match status" value="1"/>
</dbReference>
<dbReference type="InterPro" id="IPR050994">
    <property type="entry name" value="At_inactive_RLKs"/>
</dbReference>
<evidence type="ECO:0000313" key="15">
    <source>
        <dbReference type="Proteomes" id="UP000075243"/>
    </source>
</evidence>
<keyword evidence="8 11" id="KW-1133">Transmembrane helix</keyword>
<evidence type="ECO:0000256" key="9">
    <source>
        <dbReference type="ARBA" id="ARBA00023136"/>
    </source>
</evidence>
<keyword evidence="6" id="KW-0547">Nucleotide-binding</keyword>
<dbReference type="PROSITE" id="PS51450">
    <property type="entry name" value="LRR"/>
    <property type="match status" value="1"/>
</dbReference>
<dbReference type="GO" id="GO:0016301">
    <property type="term" value="F:kinase activity"/>
    <property type="evidence" value="ECO:0007669"/>
    <property type="project" value="UniProtKB-KW"/>
</dbReference>
<evidence type="ECO:0000256" key="5">
    <source>
        <dbReference type="ARBA" id="ARBA00022737"/>
    </source>
</evidence>
<protein>
    <submittedName>
        <fullName evidence="14">Inactive receptor kinase At4g23740 family</fullName>
    </submittedName>
</protein>
<dbReference type="AlphaFoldDB" id="A0A151TK27"/>
<evidence type="ECO:0000256" key="12">
    <source>
        <dbReference type="SAM" id="SignalP"/>
    </source>
</evidence>
<dbReference type="Gramene" id="C.cajan_13324.t">
    <property type="protein sequence ID" value="C.cajan_13324.t"/>
    <property type="gene ID" value="C.cajan_13324"/>
</dbReference>
<dbReference type="FunFam" id="3.80.10.10:FF:000234">
    <property type="entry name" value="Probable inactive receptor kinase RLK902"/>
    <property type="match status" value="1"/>
</dbReference>
<dbReference type="InterPro" id="IPR013210">
    <property type="entry name" value="LRR_N_plant-typ"/>
</dbReference>
<proteinExistence type="predicted"/>
<dbReference type="GO" id="GO:0005524">
    <property type="term" value="F:ATP binding"/>
    <property type="evidence" value="ECO:0007669"/>
    <property type="project" value="UniProtKB-KW"/>
</dbReference>
<keyword evidence="14" id="KW-0418">Kinase</keyword>
<reference evidence="14 15" key="1">
    <citation type="journal article" date="2012" name="Nat. Biotechnol.">
        <title>Draft genome sequence of pigeonpea (Cajanus cajan), an orphan legume crop of resource-poor farmers.</title>
        <authorList>
            <person name="Varshney R.K."/>
            <person name="Chen W."/>
            <person name="Li Y."/>
            <person name="Bharti A.K."/>
            <person name="Saxena R.K."/>
            <person name="Schlueter J.A."/>
            <person name="Donoghue M.T."/>
            <person name="Azam S."/>
            <person name="Fan G."/>
            <person name="Whaley A.M."/>
            <person name="Farmer A.D."/>
            <person name="Sheridan J."/>
            <person name="Iwata A."/>
            <person name="Tuteja R."/>
            <person name="Penmetsa R.V."/>
            <person name="Wu W."/>
            <person name="Upadhyaya H.D."/>
            <person name="Yang S.P."/>
            <person name="Shah T."/>
            <person name="Saxena K.B."/>
            <person name="Michael T."/>
            <person name="McCombie W.R."/>
            <person name="Yang B."/>
            <person name="Zhang G."/>
            <person name="Yang H."/>
            <person name="Wang J."/>
            <person name="Spillane C."/>
            <person name="Cook D.R."/>
            <person name="May G.D."/>
            <person name="Xu X."/>
            <person name="Jackson S.A."/>
        </authorList>
    </citation>
    <scope>NUCLEOTIDE SEQUENCE [LARGE SCALE GENOMIC DNA]</scope>
    <source>
        <strain evidence="15">cv. Asha</strain>
    </source>
</reference>
<feature type="transmembrane region" description="Helical" evidence="11">
    <location>
        <begin position="210"/>
        <end position="233"/>
    </location>
</feature>
<feature type="signal peptide" evidence="12">
    <location>
        <begin position="1"/>
        <end position="19"/>
    </location>
</feature>
<feature type="region of interest" description="Disordered" evidence="10">
    <location>
        <begin position="297"/>
        <end position="316"/>
    </location>
</feature>
<dbReference type="OMA" id="MELMLWF"/>
<feature type="domain" description="Leucine-rich repeat-containing N-terminal plant-type" evidence="13">
    <location>
        <begin position="22"/>
        <end position="59"/>
    </location>
</feature>
<evidence type="ECO:0000259" key="13">
    <source>
        <dbReference type="Pfam" id="PF08263"/>
    </source>
</evidence>
<keyword evidence="7" id="KW-0067">ATP-binding</keyword>
<evidence type="ECO:0000256" key="6">
    <source>
        <dbReference type="ARBA" id="ARBA00022741"/>
    </source>
</evidence>
<evidence type="ECO:0000256" key="4">
    <source>
        <dbReference type="ARBA" id="ARBA00022729"/>
    </source>
</evidence>
<evidence type="ECO:0000256" key="3">
    <source>
        <dbReference type="ARBA" id="ARBA00022692"/>
    </source>
</evidence>
<keyword evidence="9 11" id="KW-0472">Membrane</keyword>
<evidence type="ECO:0000256" key="10">
    <source>
        <dbReference type="SAM" id="MobiDB-lite"/>
    </source>
</evidence>
<keyword evidence="2" id="KW-0433">Leucine-rich repeat</keyword>
<dbReference type="InterPro" id="IPR032675">
    <property type="entry name" value="LRR_dom_sf"/>
</dbReference>
<dbReference type="Proteomes" id="UP000075243">
    <property type="component" value="Chromosome 6"/>
</dbReference>
<dbReference type="EMBL" id="CM003608">
    <property type="protein sequence ID" value="KYP67404.1"/>
    <property type="molecule type" value="Genomic_DNA"/>
</dbReference>
<dbReference type="GO" id="GO:0016020">
    <property type="term" value="C:membrane"/>
    <property type="evidence" value="ECO:0007669"/>
    <property type="project" value="UniProtKB-SubCell"/>
</dbReference>
<dbReference type="Pfam" id="PF00560">
    <property type="entry name" value="LRR_1"/>
    <property type="match status" value="2"/>
</dbReference>
<dbReference type="STRING" id="3821.A0A151TK27"/>
<comment type="subcellular location">
    <subcellularLocation>
        <location evidence="1">Membrane</location>
    </subcellularLocation>
</comment>
<evidence type="ECO:0000256" key="11">
    <source>
        <dbReference type="SAM" id="Phobius"/>
    </source>
</evidence>
<feature type="compositionally biased region" description="Basic and acidic residues" evidence="10">
    <location>
        <begin position="297"/>
        <end position="308"/>
    </location>
</feature>